<protein>
    <submittedName>
        <fullName evidence="9">Predicted PurR-regulated permease PerM</fullName>
    </submittedName>
</protein>
<feature type="transmembrane region" description="Helical" evidence="8">
    <location>
        <begin position="35"/>
        <end position="52"/>
    </location>
</feature>
<feature type="transmembrane region" description="Helical" evidence="8">
    <location>
        <begin position="59"/>
        <end position="79"/>
    </location>
</feature>
<evidence type="ECO:0000256" key="5">
    <source>
        <dbReference type="ARBA" id="ARBA00022692"/>
    </source>
</evidence>
<dbReference type="PANTHER" id="PTHR21716">
    <property type="entry name" value="TRANSMEMBRANE PROTEIN"/>
    <property type="match status" value="1"/>
</dbReference>
<evidence type="ECO:0000256" key="7">
    <source>
        <dbReference type="ARBA" id="ARBA00023136"/>
    </source>
</evidence>
<dbReference type="GO" id="GO:0005886">
    <property type="term" value="C:plasma membrane"/>
    <property type="evidence" value="ECO:0007669"/>
    <property type="project" value="UniProtKB-SubCell"/>
</dbReference>
<feature type="transmembrane region" description="Helical" evidence="8">
    <location>
        <begin position="226"/>
        <end position="251"/>
    </location>
</feature>
<evidence type="ECO:0000256" key="2">
    <source>
        <dbReference type="ARBA" id="ARBA00009773"/>
    </source>
</evidence>
<keyword evidence="5 8" id="KW-0812">Transmembrane</keyword>
<dbReference type="EMBL" id="FNFO01000003">
    <property type="protein sequence ID" value="SDK84972.1"/>
    <property type="molecule type" value="Genomic_DNA"/>
</dbReference>
<keyword evidence="7 8" id="KW-0472">Membrane</keyword>
<accession>A0A1G9F977</accession>
<keyword evidence="10" id="KW-1185">Reference proteome</keyword>
<evidence type="ECO:0000256" key="4">
    <source>
        <dbReference type="ARBA" id="ARBA00022475"/>
    </source>
</evidence>
<feature type="transmembrane region" description="Helical" evidence="8">
    <location>
        <begin position="199"/>
        <end position="220"/>
    </location>
</feature>
<sequence>MLKKDLLFRATLVLAFFFVLFVCLARAQGFLKPVAFAAIFAMLLQPVCRWLEQRMSRTWASLLSVLLFVLVFGGLLALLSGQMADFAERLQQVGGQFTEMLDKYQKVVAEKFGISPEEQKKLLESGDSAMSGLKSMAQGFVMGLFGTMADLFLTLVYMFLFLMYRTKFRRFIQKLTPDDASDRTDKVITEGSKVAYQYLFGRLILIVILSVLYTVGLLVVGVQNAFFFALLAAVVSIIPYIGNIVGGGLPLATALISGDSGQAIGVIAVFTVAQMLENYVLEPLVVGKRVELNALFTIVIIVVGGSVWGVAGTILAIPYLAILKIIFDHVPPLHPYAYLIGDQSGGDSTDDAMQRVKDWFRKRFR</sequence>
<organism evidence="9 10">
    <name type="scientific">Catalinimonas alkaloidigena</name>
    <dbReference type="NCBI Taxonomy" id="1075417"/>
    <lineage>
        <taxon>Bacteria</taxon>
        <taxon>Pseudomonadati</taxon>
        <taxon>Bacteroidota</taxon>
        <taxon>Cytophagia</taxon>
        <taxon>Cytophagales</taxon>
        <taxon>Catalimonadaceae</taxon>
        <taxon>Catalinimonas</taxon>
    </lineage>
</organism>
<evidence type="ECO:0000256" key="6">
    <source>
        <dbReference type="ARBA" id="ARBA00022989"/>
    </source>
</evidence>
<feature type="transmembrane region" description="Helical" evidence="8">
    <location>
        <begin position="140"/>
        <end position="164"/>
    </location>
</feature>
<evidence type="ECO:0000256" key="8">
    <source>
        <dbReference type="SAM" id="Phobius"/>
    </source>
</evidence>
<feature type="transmembrane region" description="Helical" evidence="8">
    <location>
        <begin position="263"/>
        <end position="281"/>
    </location>
</feature>
<dbReference type="AlphaFoldDB" id="A0A1G9F977"/>
<keyword evidence="6 8" id="KW-1133">Transmembrane helix</keyword>
<dbReference type="OrthoDB" id="9793390at2"/>
<evidence type="ECO:0000313" key="10">
    <source>
        <dbReference type="Proteomes" id="UP000198510"/>
    </source>
</evidence>
<evidence type="ECO:0000256" key="3">
    <source>
        <dbReference type="ARBA" id="ARBA00022448"/>
    </source>
</evidence>
<dbReference type="Proteomes" id="UP000198510">
    <property type="component" value="Unassembled WGS sequence"/>
</dbReference>
<comment type="similarity">
    <text evidence="2">Belongs to the autoinducer-2 exporter (AI-2E) (TC 2.A.86) family.</text>
</comment>
<gene>
    <name evidence="9" type="ORF">SAMN05421823_103713</name>
</gene>
<evidence type="ECO:0000313" key="9">
    <source>
        <dbReference type="EMBL" id="SDK84972.1"/>
    </source>
</evidence>
<dbReference type="RefSeq" id="WP_089681700.1">
    <property type="nucleotide sequence ID" value="NZ_FNFO01000003.1"/>
</dbReference>
<keyword evidence="4" id="KW-1003">Cell membrane</keyword>
<dbReference type="InterPro" id="IPR002549">
    <property type="entry name" value="AI-2E-like"/>
</dbReference>
<dbReference type="Pfam" id="PF01594">
    <property type="entry name" value="AI-2E_transport"/>
    <property type="match status" value="1"/>
</dbReference>
<dbReference type="GO" id="GO:0055085">
    <property type="term" value="P:transmembrane transport"/>
    <property type="evidence" value="ECO:0007669"/>
    <property type="project" value="TreeGrafter"/>
</dbReference>
<reference evidence="9 10" key="1">
    <citation type="submission" date="2016-10" db="EMBL/GenBank/DDBJ databases">
        <authorList>
            <person name="de Groot N.N."/>
        </authorList>
    </citation>
    <scope>NUCLEOTIDE SEQUENCE [LARGE SCALE GENOMIC DNA]</scope>
    <source>
        <strain evidence="9 10">DSM 25186</strain>
    </source>
</reference>
<keyword evidence="3" id="KW-0813">Transport</keyword>
<feature type="transmembrane region" description="Helical" evidence="8">
    <location>
        <begin position="293"/>
        <end position="317"/>
    </location>
</feature>
<dbReference type="PANTHER" id="PTHR21716:SF53">
    <property type="entry name" value="PERMEASE PERM-RELATED"/>
    <property type="match status" value="1"/>
</dbReference>
<comment type="subcellular location">
    <subcellularLocation>
        <location evidence="1">Cell membrane</location>
        <topology evidence="1">Multi-pass membrane protein</topology>
    </subcellularLocation>
</comment>
<name>A0A1G9F977_9BACT</name>
<proteinExistence type="inferred from homology"/>
<evidence type="ECO:0000256" key="1">
    <source>
        <dbReference type="ARBA" id="ARBA00004651"/>
    </source>
</evidence>